<comment type="caution">
    <text evidence="1">The sequence shown here is derived from an EMBL/GenBank/DDBJ whole genome shotgun (WGS) entry which is preliminary data.</text>
</comment>
<proteinExistence type="predicted"/>
<dbReference type="AlphaFoldDB" id="A0A9D4LH87"/>
<evidence type="ECO:0008006" key="3">
    <source>
        <dbReference type="Google" id="ProtNLM"/>
    </source>
</evidence>
<dbReference type="GO" id="GO:0015074">
    <property type="term" value="P:DNA integration"/>
    <property type="evidence" value="ECO:0007669"/>
    <property type="project" value="InterPro"/>
</dbReference>
<dbReference type="EMBL" id="JAIWYP010000003">
    <property type="protein sequence ID" value="KAH3858563.1"/>
    <property type="molecule type" value="Genomic_DNA"/>
</dbReference>
<dbReference type="InterPro" id="IPR013762">
    <property type="entry name" value="Integrase-like_cat_sf"/>
</dbReference>
<evidence type="ECO:0000313" key="2">
    <source>
        <dbReference type="Proteomes" id="UP000828390"/>
    </source>
</evidence>
<dbReference type="Gene3D" id="1.10.443.10">
    <property type="entry name" value="Intergrase catalytic core"/>
    <property type="match status" value="1"/>
</dbReference>
<gene>
    <name evidence="1" type="ORF">DPMN_101191</name>
</gene>
<reference evidence="1" key="1">
    <citation type="journal article" date="2019" name="bioRxiv">
        <title>The Genome of the Zebra Mussel, Dreissena polymorpha: A Resource for Invasive Species Research.</title>
        <authorList>
            <person name="McCartney M.A."/>
            <person name="Auch B."/>
            <person name="Kono T."/>
            <person name="Mallez S."/>
            <person name="Zhang Y."/>
            <person name="Obille A."/>
            <person name="Becker A."/>
            <person name="Abrahante J.E."/>
            <person name="Garbe J."/>
            <person name="Badalamenti J.P."/>
            <person name="Herman A."/>
            <person name="Mangelson H."/>
            <person name="Liachko I."/>
            <person name="Sullivan S."/>
            <person name="Sone E.D."/>
            <person name="Koren S."/>
            <person name="Silverstein K.A.T."/>
            <person name="Beckman K.B."/>
            <person name="Gohl D.M."/>
        </authorList>
    </citation>
    <scope>NUCLEOTIDE SEQUENCE</scope>
    <source>
        <strain evidence="1">Duluth1</strain>
        <tissue evidence="1">Whole animal</tissue>
    </source>
</reference>
<keyword evidence="2" id="KW-1185">Reference proteome</keyword>
<dbReference type="GO" id="GO:0006310">
    <property type="term" value="P:DNA recombination"/>
    <property type="evidence" value="ECO:0007669"/>
    <property type="project" value="InterPro"/>
</dbReference>
<reference evidence="1" key="2">
    <citation type="submission" date="2020-11" db="EMBL/GenBank/DDBJ databases">
        <authorList>
            <person name="McCartney M.A."/>
            <person name="Auch B."/>
            <person name="Kono T."/>
            <person name="Mallez S."/>
            <person name="Becker A."/>
            <person name="Gohl D.M."/>
            <person name="Silverstein K.A.T."/>
            <person name="Koren S."/>
            <person name="Bechman K.B."/>
            <person name="Herman A."/>
            <person name="Abrahante J.E."/>
            <person name="Garbe J."/>
        </authorList>
    </citation>
    <scope>NUCLEOTIDE SEQUENCE</scope>
    <source>
        <strain evidence="1">Duluth1</strain>
        <tissue evidence="1">Whole animal</tissue>
    </source>
</reference>
<sequence length="67" mass="7418">MMKSEINTEKYGAHSVRAAATSKAKLLAVPISEIIEKEGWSKSSTFARYYDKEIIGKDKVADAVLKL</sequence>
<protein>
    <recommendedName>
        <fullName evidence="3">Tyr recombinase domain-containing protein</fullName>
    </recommendedName>
</protein>
<evidence type="ECO:0000313" key="1">
    <source>
        <dbReference type="EMBL" id="KAH3858563.1"/>
    </source>
</evidence>
<accession>A0A9D4LH87</accession>
<dbReference type="Proteomes" id="UP000828390">
    <property type="component" value="Unassembled WGS sequence"/>
</dbReference>
<name>A0A9D4LH87_DREPO</name>
<dbReference type="GO" id="GO:0003677">
    <property type="term" value="F:DNA binding"/>
    <property type="evidence" value="ECO:0007669"/>
    <property type="project" value="InterPro"/>
</dbReference>
<organism evidence="1 2">
    <name type="scientific">Dreissena polymorpha</name>
    <name type="common">Zebra mussel</name>
    <name type="synonym">Mytilus polymorpha</name>
    <dbReference type="NCBI Taxonomy" id="45954"/>
    <lineage>
        <taxon>Eukaryota</taxon>
        <taxon>Metazoa</taxon>
        <taxon>Spiralia</taxon>
        <taxon>Lophotrochozoa</taxon>
        <taxon>Mollusca</taxon>
        <taxon>Bivalvia</taxon>
        <taxon>Autobranchia</taxon>
        <taxon>Heteroconchia</taxon>
        <taxon>Euheterodonta</taxon>
        <taxon>Imparidentia</taxon>
        <taxon>Neoheterodontei</taxon>
        <taxon>Myida</taxon>
        <taxon>Dreissenoidea</taxon>
        <taxon>Dreissenidae</taxon>
        <taxon>Dreissena</taxon>
    </lineage>
</organism>